<sequence>MGQDQSAFFEAMQHEGVTPLKPKIRHQLAKAKTDADLFDLRRKSATQGSDQGLTTDPIDWLHPLDPIEWCREGVQQGVYRNLRLGKYQLDARLDLMNKTPAQAKEELVSFLNESMRLGIRTVLINHGKGKHASTIGNKLKSYLRNWLPQLDYVLCFHSCMPQHGGTGAVYILLKKSESARQANLEKHSRRR</sequence>
<proteinExistence type="predicted"/>
<dbReference type="EMBL" id="JAUOPG010000010">
    <property type="protein sequence ID" value="MDO6454868.1"/>
    <property type="molecule type" value="Genomic_DNA"/>
</dbReference>
<organism evidence="2 3">
    <name type="scientific">Neptunomonas phycophila</name>
    <dbReference type="NCBI Taxonomy" id="1572645"/>
    <lineage>
        <taxon>Bacteria</taxon>
        <taxon>Pseudomonadati</taxon>
        <taxon>Pseudomonadota</taxon>
        <taxon>Gammaproteobacteria</taxon>
        <taxon>Oceanospirillales</taxon>
        <taxon>Oceanospirillaceae</taxon>
        <taxon>Neptunomonas</taxon>
    </lineage>
</organism>
<keyword evidence="2" id="KW-0540">Nuclease</keyword>
<dbReference type="NCBIfam" id="NF033154">
    <property type="entry name" value="endonuc_SmrA"/>
    <property type="match status" value="1"/>
</dbReference>
<dbReference type="Proteomes" id="UP001169862">
    <property type="component" value="Unassembled WGS sequence"/>
</dbReference>
<name>A0AAW7XPJ9_9GAMM</name>
<accession>A0AAW7XPJ9</accession>
<dbReference type="SUPFAM" id="SSF160443">
    <property type="entry name" value="SMR domain-like"/>
    <property type="match status" value="1"/>
</dbReference>
<reference evidence="2" key="1">
    <citation type="submission" date="2023-07" db="EMBL/GenBank/DDBJ databases">
        <title>Genome content predicts the carbon catabolic preferences of heterotrophic bacteria.</title>
        <authorList>
            <person name="Gralka M."/>
        </authorList>
    </citation>
    <scope>NUCLEOTIDE SEQUENCE</scope>
    <source>
        <strain evidence="2">I2M16</strain>
    </source>
</reference>
<keyword evidence="2" id="KW-0255">Endonuclease</keyword>
<evidence type="ECO:0000313" key="2">
    <source>
        <dbReference type="EMBL" id="MDO6454868.1"/>
    </source>
</evidence>
<dbReference type="PROSITE" id="PS50828">
    <property type="entry name" value="SMR"/>
    <property type="match status" value="1"/>
</dbReference>
<dbReference type="Pfam" id="PF01713">
    <property type="entry name" value="Smr"/>
    <property type="match status" value="1"/>
</dbReference>
<evidence type="ECO:0000313" key="3">
    <source>
        <dbReference type="Proteomes" id="UP001169862"/>
    </source>
</evidence>
<comment type="caution">
    <text evidence="2">The sequence shown here is derived from an EMBL/GenBank/DDBJ whole genome shotgun (WGS) entry which is preliminary data.</text>
</comment>
<feature type="domain" description="Smr" evidence="1">
    <location>
        <begin position="93"/>
        <end position="174"/>
    </location>
</feature>
<dbReference type="AlphaFoldDB" id="A0AAW7XPJ9"/>
<evidence type="ECO:0000259" key="1">
    <source>
        <dbReference type="PROSITE" id="PS50828"/>
    </source>
</evidence>
<protein>
    <submittedName>
        <fullName evidence="2">DNA endonuclease SmrA</fullName>
    </submittedName>
</protein>
<dbReference type="RefSeq" id="WP_303551718.1">
    <property type="nucleotide sequence ID" value="NZ_JAUOPG010000010.1"/>
</dbReference>
<dbReference type="InterPro" id="IPR047688">
    <property type="entry name" value="Endonuc_SmrA"/>
</dbReference>
<dbReference type="SMART" id="SM00463">
    <property type="entry name" value="SMR"/>
    <property type="match status" value="1"/>
</dbReference>
<dbReference type="InterPro" id="IPR002625">
    <property type="entry name" value="Smr_dom"/>
</dbReference>
<dbReference type="PANTHER" id="PTHR35562">
    <property type="entry name" value="DNA ENDONUCLEASE SMRA-RELATED"/>
    <property type="match status" value="1"/>
</dbReference>
<dbReference type="PANTHER" id="PTHR35562:SF2">
    <property type="entry name" value="DNA ENDONUCLEASE SMRA-RELATED"/>
    <property type="match status" value="1"/>
</dbReference>
<gene>
    <name evidence="2" type="primary">smrA</name>
    <name evidence="2" type="ORF">Q4490_14950</name>
</gene>
<dbReference type="InterPro" id="IPR036063">
    <property type="entry name" value="Smr_dom_sf"/>
</dbReference>
<dbReference type="GO" id="GO:0004520">
    <property type="term" value="F:DNA endonuclease activity"/>
    <property type="evidence" value="ECO:0007669"/>
    <property type="project" value="TreeGrafter"/>
</dbReference>
<keyword evidence="2" id="KW-0378">Hydrolase</keyword>
<dbReference type="Gene3D" id="3.30.1370.110">
    <property type="match status" value="1"/>
</dbReference>